<sequence length="247" mass="27847">METTIATPTPTPTTTVQHITKVSSDELLSKFAELDSPDDHRSKKSLRLFKRQKRAAQLTPPVTRRESSEFAGGTILAERKSLLPPVVSARRYSGTAALVRQLKFGRSNFRARNFRKRSFFGTIEKTWQRTLDGASNVFMEKQYNRHKHLLICSPGRWDSKPLQTNDSHKIKDVFLGGKDSHSIMATSLLARMNKDDNLDDDRDPLIFGEFSFACVQASEVLEDHSPVEIDQNATFVGVYDGHGGRSH</sequence>
<proteinExistence type="predicted"/>
<reference evidence="2" key="1">
    <citation type="journal article" date="2022" name="Mol. Ecol. Resour.">
        <title>The genomes of chicory, endive, great burdock and yacon provide insights into Asteraceae palaeo-polyploidization history and plant inulin production.</title>
        <authorList>
            <person name="Fan W."/>
            <person name="Wang S."/>
            <person name="Wang H."/>
            <person name="Wang A."/>
            <person name="Jiang F."/>
            <person name="Liu H."/>
            <person name="Zhao H."/>
            <person name="Xu D."/>
            <person name="Zhang Y."/>
        </authorList>
    </citation>
    <scope>NUCLEOTIDE SEQUENCE [LARGE SCALE GENOMIC DNA]</scope>
    <source>
        <strain evidence="2">cv. Yunnan</strain>
    </source>
</reference>
<evidence type="ECO:0000313" key="2">
    <source>
        <dbReference type="Proteomes" id="UP001056120"/>
    </source>
</evidence>
<accession>A0ACB9IUU2</accession>
<dbReference type="Proteomes" id="UP001056120">
    <property type="component" value="Linkage Group LG07"/>
</dbReference>
<name>A0ACB9IUU2_9ASTR</name>
<organism evidence="1 2">
    <name type="scientific">Smallanthus sonchifolius</name>
    <dbReference type="NCBI Taxonomy" id="185202"/>
    <lineage>
        <taxon>Eukaryota</taxon>
        <taxon>Viridiplantae</taxon>
        <taxon>Streptophyta</taxon>
        <taxon>Embryophyta</taxon>
        <taxon>Tracheophyta</taxon>
        <taxon>Spermatophyta</taxon>
        <taxon>Magnoliopsida</taxon>
        <taxon>eudicotyledons</taxon>
        <taxon>Gunneridae</taxon>
        <taxon>Pentapetalae</taxon>
        <taxon>asterids</taxon>
        <taxon>campanulids</taxon>
        <taxon>Asterales</taxon>
        <taxon>Asteraceae</taxon>
        <taxon>Asteroideae</taxon>
        <taxon>Heliantheae alliance</taxon>
        <taxon>Millerieae</taxon>
        <taxon>Smallanthus</taxon>
    </lineage>
</organism>
<reference evidence="1 2" key="2">
    <citation type="journal article" date="2022" name="Mol. Ecol. Resour.">
        <title>The genomes of chicory, endive, great burdock and yacon provide insights into Asteraceae paleo-polyploidization history and plant inulin production.</title>
        <authorList>
            <person name="Fan W."/>
            <person name="Wang S."/>
            <person name="Wang H."/>
            <person name="Wang A."/>
            <person name="Jiang F."/>
            <person name="Liu H."/>
            <person name="Zhao H."/>
            <person name="Xu D."/>
            <person name="Zhang Y."/>
        </authorList>
    </citation>
    <scope>NUCLEOTIDE SEQUENCE [LARGE SCALE GENOMIC DNA]</scope>
    <source>
        <strain evidence="2">cv. Yunnan</strain>
        <tissue evidence="1">Leaves</tissue>
    </source>
</reference>
<dbReference type="EMBL" id="CM042024">
    <property type="protein sequence ID" value="KAI3811684.1"/>
    <property type="molecule type" value="Genomic_DNA"/>
</dbReference>
<keyword evidence="2" id="KW-1185">Reference proteome</keyword>
<gene>
    <name evidence="1" type="ORF">L1987_21412</name>
</gene>
<evidence type="ECO:0000313" key="1">
    <source>
        <dbReference type="EMBL" id="KAI3811684.1"/>
    </source>
</evidence>
<protein>
    <submittedName>
        <fullName evidence="1">Uncharacterized protein</fullName>
    </submittedName>
</protein>
<comment type="caution">
    <text evidence="1">The sequence shown here is derived from an EMBL/GenBank/DDBJ whole genome shotgun (WGS) entry which is preliminary data.</text>
</comment>